<dbReference type="EMBL" id="UINC01209050">
    <property type="protein sequence ID" value="SVE31887.1"/>
    <property type="molecule type" value="Genomic_DNA"/>
</dbReference>
<name>A0A383CHP1_9ZZZZ</name>
<gene>
    <name evidence="2" type="ORF">METZ01_LOCUS484741</name>
</gene>
<proteinExistence type="predicted"/>
<dbReference type="AlphaFoldDB" id="A0A383CHP1"/>
<sequence>MNGMKIPAAIVLAIALQAGAMLWYVSGIDHRVTTMYAEYQKSNQKAVIENQVRMEMEVQEVIKAVVGVGQQVTVNSAALEILIEETNKIIKQNKALKRELTTLKKQFNESKKKEKEKKKKNTEKKLG</sequence>
<accession>A0A383CHP1</accession>
<protein>
    <submittedName>
        <fullName evidence="2">Uncharacterized protein</fullName>
    </submittedName>
</protein>
<evidence type="ECO:0000313" key="2">
    <source>
        <dbReference type="EMBL" id="SVE31887.1"/>
    </source>
</evidence>
<feature type="region of interest" description="Disordered" evidence="1">
    <location>
        <begin position="107"/>
        <end position="127"/>
    </location>
</feature>
<reference evidence="2" key="1">
    <citation type="submission" date="2018-05" db="EMBL/GenBank/DDBJ databases">
        <authorList>
            <person name="Lanie J.A."/>
            <person name="Ng W.-L."/>
            <person name="Kazmierczak K.M."/>
            <person name="Andrzejewski T.M."/>
            <person name="Davidsen T.M."/>
            <person name="Wayne K.J."/>
            <person name="Tettelin H."/>
            <person name="Glass J.I."/>
            <person name="Rusch D."/>
            <person name="Podicherti R."/>
            <person name="Tsui H.-C.T."/>
            <person name="Winkler M.E."/>
        </authorList>
    </citation>
    <scope>NUCLEOTIDE SEQUENCE</scope>
</reference>
<evidence type="ECO:0000256" key="1">
    <source>
        <dbReference type="SAM" id="MobiDB-lite"/>
    </source>
</evidence>
<feature type="compositionally biased region" description="Basic residues" evidence="1">
    <location>
        <begin position="114"/>
        <end position="127"/>
    </location>
</feature>
<organism evidence="2">
    <name type="scientific">marine metagenome</name>
    <dbReference type="NCBI Taxonomy" id="408172"/>
    <lineage>
        <taxon>unclassified sequences</taxon>
        <taxon>metagenomes</taxon>
        <taxon>ecological metagenomes</taxon>
    </lineage>
</organism>